<evidence type="ECO:0000313" key="3">
    <source>
        <dbReference type="EMBL" id="TKW27981.1"/>
    </source>
</evidence>
<sequence>MADLVRSLPTLSRDDPRSKSLGETESERAATALRVRRMAHQILVEAPDDEDDEEDFDDDDDDDEEEDVVVDEVNKKEEGWWQKLKELQSQYGPALVARDSEAKKRILDYDPKQGGLYYTRFAHVYDLASFDLDEESPLPPMRFTDAVYKSKHDYELCEAVNILSVKMGSLDIDFPIHVYGTVIARDSLDKKCVYLFRRGREDSQTINSKDESLILTGPKRGLALISDTYVETNLMIKGDDELQQDRELSKGMLTIRGIARRVLKNCELESCSLATRLSTVDVMHGVVKDAVEATISVEVLAGEYFGEITACTSSIKERLVLHDSRLTHHSASSGQNIAPGVIPLLRSVVAVYVKEMLLLTFAAHTDDGKITRCIEITPRINGSDLDEITVGAVTLGVRVVWSIIDF</sequence>
<feature type="compositionally biased region" description="Basic and acidic residues" evidence="1">
    <location>
        <begin position="12"/>
        <end position="28"/>
    </location>
</feature>
<feature type="region of interest" description="Disordered" evidence="1">
    <location>
        <begin position="1"/>
        <end position="28"/>
    </location>
</feature>
<dbReference type="PANTHER" id="PTHR33065">
    <property type="entry name" value="OS07G0486400 PROTEIN"/>
    <property type="match status" value="1"/>
</dbReference>
<feature type="region of interest" description="Disordered" evidence="1">
    <location>
        <begin position="40"/>
        <end position="68"/>
    </location>
</feature>
<gene>
    <name evidence="3" type="ORF">SEVIR_3G293300v2</name>
</gene>
<dbReference type="InterPro" id="IPR046533">
    <property type="entry name" value="DUF6598"/>
</dbReference>
<evidence type="ECO:0000259" key="2">
    <source>
        <dbReference type="Pfam" id="PF20241"/>
    </source>
</evidence>
<feature type="domain" description="DUF6598" evidence="2">
    <location>
        <begin position="160"/>
        <end position="399"/>
    </location>
</feature>
<keyword evidence="4" id="KW-1185">Reference proteome</keyword>
<dbReference type="AlphaFoldDB" id="A0A4U6VEM8"/>
<dbReference type="Gramene" id="TKW27981">
    <property type="protein sequence ID" value="TKW27981"/>
    <property type="gene ID" value="SEVIR_3G293300v2"/>
</dbReference>
<dbReference type="OMA" id="HDYELCE"/>
<dbReference type="PANTHER" id="PTHR33065:SF192">
    <property type="entry name" value="DUF6598 DOMAIN-CONTAINING PROTEIN"/>
    <property type="match status" value="1"/>
</dbReference>
<evidence type="ECO:0000256" key="1">
    <source>
        <dbReference type="SAM" id="MobiDB-lite"/>
    </source>
</evidence>
<dbReference type="Pfam" id="PF20241">
    <property type="entry name" value="DUF6598"/>
    <property type="match status" value="1"/>
</dbReference>
<feature type="compositionally biased region" description="Acidic residues" evidence="1">
    <location>
        <begin position="46"/>
        <end position="68"/>
    </location>
</feature>
<organism evidence="3 4">
    <name type="scientific">Setaria viridis</name>
    <name type="common">Green bristlegrass</name>
    <name type="synonym">Setaria italica subsp. viridis</name>
    <dbReference type="NCBI Taxonomy" id="4556"/>
    <lineage>
        <taxon>Eukaryota</taxon>
        <taxon>Viridiplantae</taxon>
        <taxon>Streptophyta</taxon>
        <taxon>Embryophyta</taxon>
        <taxon>Tracheophyta</taxon>
        <taxon>Spermatophyta</taxon>
        <taxon>Magnoliopsida</taxon>
        <taxon>Liliopsida</taxon>
        <taxon>Poales</taxon>
        <taxon>Poaceae</taxon>
        <taxon>PACMAD clade</taxon>
        <taxon>Panicoideae</taxon>
        <taxon>Panicodae</taxon>
        <taxon>Paniceae</taxon>
        <taxon>Cenchrinae</taxon>
        <taxon>Setaria</taxon>
    </lineage>
</organism>
<evidence type="ECO:0000313" key="4">
    <source>
        <dbReference type="Proteomes" id="UP000298652"/>
    </source>
</evidence>
<dbReference type="EMBL" id="CM016554">
    <property type="protein sequence ID" value="TKW27981.1"/>
    <property type="molecule type" value="Genomic_DNA"/>
</dbReference>
<protein>
    <recommendedName>
        <fullName evidence="2">DUF6598 domain-containing protein</fullName>
    </recommendedName>
</protein>
<reference evidence="3" key="1">
    <citation type="submission" date="2019-03" db="EMBL/GenBank/DDBJ databases">
        <title>WGS assembly of Setaria viridis.</title>
        <authorList>
            <person name="Huang P."/>
            <person name="Jenkins J."/>
            <person name="Grimwood J."/>
            <person name="Barry K."/>
            <person name="Healey A."/>
            <person name="Mamidi S."/>
            <person name="Sreedasyam A."/>
            <person name="Shu S."/>
            <person name="Feldman M."/>
            <person name="Wu J."/>
            <person name="Yu Y."/>
            <person name="Chen C."/>
            <person name="Johnson J."/>
            <person name="Rokhsar D."/>
            <person name="Baxter I."/>
            <person name="Schmutz J."/>
            <person name="Brutnell T."/>
            <person name="Kellogg E."/>
        </authorList>
    </citation>
    <scope>NUCLEOTIDE SEQUENCE [LARGE SCALE GENOMIC DNA]</scope>
</reference>
<dbReference type="Proteomes" id="UP000298652">
    <property type="component" value="Chromosome 3"/>
</dbReference>
<name>A0A4U6VEM8_SETVI</name>
<proteinExistence type="predicted"/>
<accession>A0A4U6VEM8</accession>